<feature type="region of interest" description="Disordered" evidence="1">
    <location>
        <begin position="367"/>
        <end position="394"/>
    </location>
</feature>
<dbReference type="InterPro" id="IPR002656">
    <property type="entry name" value="Acyl_transf_3_dom"/>
</dbReference>
<evidence type="ECO:0000313" key="5">
    <source>
        <dbReference type="Proteomes" id="UP000249341"/>
    </source>
</evidence>
<keyword evidence="2" id="KW-0812">Transmembrane</keyword>
<name>A0A327Z5Z5_9ACTN</name>
<feature type="transmembrane region" description="Helical" evidence="2">
    <location>
        <begin position="98"/>
        <end position="118"/>
    </location>
</feature>
<dbReference type="PANTHER" id="PTHR23028">
    <property type="entry name" value="ACETYLTRANSFERASE"/>
    <property type="match status" value="1"/>
</dbReference>
<dbReference type="AlphaFoldDB" id="A0A327Z5Z5"/>
<dbReference type="Proteomes" id="UP000249341">
    <property type="component" value="Unassembled WGS sequence"/>
</dbReference>
<dbReference type="RefSeq" id="WP_181557993.1">
    <property type="nucleotide sequence ID" value="NZ_JACHWI010000004.1"/>
</dbReference>
<dbReference type="GO" id="GO:0016020">
    <property type="term" value="C:membrane"/>
    <property type="evidence" value="ECO:0007669"/>
    <property type="project" value="TreeGrafter"/>
</dbReference>
<dbReference type="PANTHER" id="PTHR23028:SF53">
    <property type="entry name" value="ACYL_TRANSF_3 DOMAIN-CONTAINING PROTEIN"/>
    <property type="match status" value="1"/>
</dbReference>
<feature type="transmembrane region" description="Helical" evidence="2">
    <location>
        <begin position="61"/>
        <end position="86"/>
    </location>
</feature>
<feature type="domain" description="Acyltransferase 3" evidence="3">
    <location>
        <begin position="22"/>
        <end position="344"/>
    </location>
</feature>
<comment type="caution">
    <text evidence="4">The sequence shown here is derived from an EMBL/GenBank/DDBJ whole genome shotgun (WGS) entry which is preliminary data.</text>
</comment>
<evidence type="ECO:0000313" key="4">
    <source>
        <dbReference type="EMBL" id="RAK31758.1"/>
    </source>
</evidence>
<feature type="transmembrane region" description="Helical" evidence="2">
    <location>
        <begin position="230"/>
        <end position="248"/>
    </location>
</feature>
<reference evidence="4 5" key="1">
    <citation type="submission" date="2018-06" db="EMBL/GenBank/DDBJ databases">
        <title>Genomic Encyclopedia of Type Strains, Phase III (KMG-III): the genomes of soil and plant-associated and newly described type strains.</title>
        <authorList>
            <person name="Whitman W."/>
        </authorList>
    </citation>
    <scope>NUCLEOTIDE SEQUENCE [LARGE SCALE GENOMIC DNA]</scope>
    <source>
        <strain evidence="4 5">CGMCC 4.7090</strain>
    </source>
</reference>
<feature type="transmembrane region" description="Helical" evidence="2">
    <location>
        <begin position="159"/>
        <end position="187"/>
    </location>
</feature>
<evidence type="ECO:0000256" key="1">
    <source>
        <dbReference type="SAM" id="MobiDB-lite"/>
    </source>
</evidence>
<sequence length="394" mass="44795">MSTTTKTTEAAAERKRPRLEVLDGLRLVAALVVLIYHYSAVKNNHIWSEPPKEAFPTAHSLTFYGWLGVNLFFLISGFVICMSSWGRSLGDFFTSRAARLYPAYWFAVIAAIVVQHFWPEHNAGRDWLTNLVNFTMLQEPFGYGGVSAVFWTLWTELRFYLLFALFVVWRGVTYKRVVVFCCVWTVASVMANAADTEALAPLLLMIVPDYSFLFIAGIACYLMYRFGPNLLLWGILGMSFILGLPVTIRKHYRVEKGETGHMVARWPTAVIMFLIFALMVAVALGWLSWIHGRWLTVLGTMTYPLYLLHETVGGTLLHELEGTMNRWVLIVLVTLSLLVMSWLVHRWIEKPLGLRLRSAIKNGVKELSKDVEKPEPVAPKPADMDQTQELTAVR</sequence>
<protein>
    <submittedName>
        <fullName evidence="4">Peptidoglycan/LPS O-acetylase OafA/YrhL</fullName>
    </submittedName>
</protein>
<feature type="transmembrane region" description="Helical" evidence="2">
    <location>
        <begin position="269"/>
        <end position="289"/>
    </location>
</feature>
<organism evidence="4 5">
    <name type="scientific">Actinoplanes lutulentus</name>
    <dbReference type="NCBI Taxonomy" id="1287878"/>
    <lineage>
        <taxon>Bacteria</taxon>
        <taxon>Bacillati</taxon>
        <taxon>Actinomycetota</taxon>
        <taxon>Actinomycetes</taxon>
        <taxon>Micromonosporales</taxon>
        <taxon>Micromonosporaceae</taxon>
        <taxon>Actinoplanes</taxon>
    </lineage>
</organism>
<feature type="compositionally biased region" description="Polar residues" evidence="1">
    <location>
        <begin position="385"/>
        <end position="394"/>
    </location>
</feature>
<evidence type="ECO:0000259" key="3">
    <source>
        <dbReference type="Pfam" id="PF01757"/>
    </source>
</evidence>
<feature type="transmembrane region" description="Helical" evidence="2">
    <location>
        <begin position="21"/>
        <end position="41"/>
    </location>
</feature>
<keyword evidence="5" id="KW-1185">Reference proteome</keyword>
<dbReference type="InterPro" id="IPR050879">
    <property type="entry name" value="Acyltransferase_3"/>
</dbReference>
<evidence type="ECO:0000256" key="2">
    <source>
        <dbReference type="SAM" id="Phobius"/>
    </source>
</evidence>
<dbReference type="Pfam" id="PF01757">
    <property type="entry name" value="Acyl_transf_3"/>
    <property type="match status" value="1"/>
</dbReference>
<gene>
    <name evidence="4" type="ORF">B0I29_1146</name>
</gene>
<dbReference type="EMBL" id="QLMJ01000014">
    <property type="protein sequence ID" value="RAK31758.1"/>
    <property type="molecule type" value="Genomic_DNA"/>
</dbReference>
<dbReference type="GO" id="GO:0016747">
    <property type="term" value="F:acyltransferase activity, transferring groups other than amino-acyl groups"/>
    <property type="evidence" value="ECO:0007669"/>
    <property type="project" value="InterPro"/>
</dbReference>
<keyword evidence="2" id="KW-0472">Membrane</keyword>
<accession>A0A327Z5Z5</accession>
<proteinExistence type="predicted"/>
<feature type="transmembrane region" description="Helical" evidence="2">
    <location>
        <begin position="199"/>
        <end position="224"/>
    </location>
</feature>
<feature type="transmembrane region" description="Helical" evidence="2">
    <location>
        <begin position="327"/>
        <end position="348"/>
    </location>
</feature>
<dbReference type="GO" id="GO:0009103">
    <property type="term" value="P:lipopolysaccharide biosynthetic process"/>
    <property type="evidence" value="ECO:0007669"/>
    <property type="project" value="TreeGrafter"/>
</dbReference>
<keyword evidence="2" id="KW-1133">Transmembrane helix</keyword>